<keyword evidence="2" id="KW-1185">Reference proteome</keyword>
<proteinExistence type="predicted"/>
<dbReference type="SUPFAM" id="SSF50249">
    <property type="entry name" value="Nucleic acid-binding proteins"/>
    <property type="match status" value="1"/>
</dbReference>
<name>A0AAW2DK38_9ROSI</name>
<evidence type="ECO:0000313" key="2">
    <source>
        <dbReference type="Proteomes" id="UP001459277"/>
    </source>
</evidence>
<dbReference type="InterPro" id="IPR012340">
    <property type="entry name" value="NA-bd_OB-fold"/>
</dbReference>
<reference evidence="1 2" key="1">
    <citation type="submission" date="2024-01" db="EMBL/GenBank/DDBJ databases">
        <title>A telomere-to-telomere, gap-free genome of sweet tea (Lithocarpus litseifolius).</title>
        <authorList>
            <person name="Zhou J."/>
        </authorList>
    </citation>
    <scope>NUCLEOTIDE SEQUENCE [LARGE SCALE GENOMIC DNA]</scope>
    <source>
        <strain evidence="1">Zhou-2022a</strain>
        <tissue evidence="1">Leaf</tissue>
    </source>
</reference>
<evidence type="ECO:0000313" key="1">
    <source>
        <dbReference type="EMBL" id="KAL0010781.1"/>
    </source>
</evidence>
<dbReference type="Proteomes" id="UP001459277">
    <property type="component" value="Unassembled WGS sequence"/>
</dbReference>
<dbReference type="EMBL" id="JAZDWU010000002">
    <property type="protein sequence ID" value="KAL0010781.1"/>
    <property type="molecule type" value="Genomic_DNA"/>
</dbReference>
<comment type="caution">
    <text evidence="1">The sequence shown here is derived from an EMBL/GenBank/DDBJ whole genome shotgun (WGS) entry which is preliminary data.</text>
</comment>
<feature type="non-terminal residue" evidence="1">
    <location>
        <position position="89"/>
    </location>
</feature>
<sequence>MQVGDTIEYANFVVFDKDAKKLIKVPAMQLSNMEEEDEDCDNIFPSSIKCIIGKSYIFQLKITAYNFFVCKQNFTVTRVIKIEGNRQLQ</sequence>
<accession>A0AAW2DK38</accession>
<organism evidence="1 2">
    <name type="scientific">Lithocarpus litseifolius</name>
    <dbReference type="NCBI Taxonomy" id="425828"/>
    <lineage>
        <taxon>Eukaryota</taxon>
        <taxon>Viridiplantae</taxon>
        <taxon>Streptophyta</taxon>
        <taxon>Embryophyta</taxon>
        <taxon>Tracheophyta</taxon>
        <taxon>Spermatophyta</taxon>
        <taxon>Magnoliopsida</taxon>
        <taxon>eudicotyledons</taxon>
        <taxon>Gunneridae</taxon>
        <taxon>Pentapetalae</taxon>
        <taxon>rosids</taxon>
        <taxon>fabids</taxon>
        <taxon>Fagales</taxon>
        <taxon>Fagaceae</taxon>
        <taxon>Lithocarpus</taxon>
    </lineage>
</organism>
<dbReference type="AlphaFoldDB" id="A0AAW2DK38"/>
<dbReference type="Gene3D" id="2.40.50.140">
    <property type="entry name" value="Nucleic acid-binding proteins"/>
    <property type="match status" value="1"/>
</dbReference>
<gene>
    <name evidence="1" type="ORF">SO802_005889</name>
</gene>
<protein>
    <submittedName>
        <fullName evidence="1">Uncharacterized protein</fullName>
    </submittedName>
</protein>